<evidence type="ECO:0000313" key="2">
    <source>
        <dbReference type="EMBL" id="MBE9666526.1"/>
    </source>
</evidence>
<feature type="chain" id="PRO_5046776450" description="Curli production assembly/transport component CsgG" evidence="1">
    <location>
        <begin position="26"/>
        <end position="346"/>
    </location>
</feature>
<dbReference type="RefSeq" id="WP_194105878.1">
    <property type="nucleotide sequence ID" value="NZ_JADFFM010000001.1"/>
</dbReference>
<protein>
    <recommendedName>
        <fullName evidence="4">Curli production assembly/transport component CsgG</fullName>
    </recommendedName>
</protein>
<evidence type="ECO:0000256" key="1">
    <source>
        <dbReference type="SAM" id="SignalP"/>
    </source>
</evidence>
<proteinExistence type="predicted"/>
<evidence type="ECO:0000313" key="3">
    <source>
        <dbReference type="Proteomes" id="UP000632774"/>
    </source>
</evidence>
<reference evidence="2 3" key="1">
    <citation type="submission" date="2020-10" db="EMBL/GenBank/DDBJ databases">
        <title>Mucilaginibacter mali sp. nov., isolated from rhizosphere soil of apple orchard.</title>
        <authorList>
            <person name="Lee J.-S."/>
            <person name="Kim H.S."/>
            <person name="Kim J.-S."/>
        </authorList>
    </citation>
    <scope>NUCLEOTIDE SEQUENCE [LARGE SCALE GENOMIC DNA]</scope>
    <source>
        <strain evidence="2 3">KCTC 23157</strain>
    </source>
</reference>
<comment type="caution">
    <text evidence="2">The sequence shown here is derived from an EMBL/GenBank/DDBJ whole genome shotgun (WGS) entry which is preliminary data.</text>
</comment>
<feature type="signal peptide" evidence="1">
    <location>
        <begin position="1"/>
        <end position="25"/>
    </location>
</feature>
<dbReference type="EMBL" id="JADFFM010000001">
    <property type="protein sequence ID" value="MBE9666526.1"/>
    <property type="molecule type" value="Genomic_DNA"/>
</dbReference>
<accession>A0ABR9XGY4</accession>
<sequence>MNLITITRKVCFAVLPIFIFSGAFAQALQKLEIAHADTTIKNSLYNKIDLLDARIDTTNLGTVQLGAFNRNAKIVLQKPLREQLSTYLTGITDQFSTGGQLVLRLTQYEAYEVTKSFSETGYCALQATLYLQNGNQCQKITSIDTLISMKSGMDVTKALLKATGSVLTNFIKNNLMSKPKENTGITYDELVNLDMLAKQKLRVYTIDKFVDGVYSTYQSFAAQTPDKPIKIEGYAVYPDVVKQVEPDGRVTKVKGKDVYAIVFMGTAYIATKTDYYEVKRDKNDLYFTGQMKTGASAGDRVAAGMMFGMLGSIMMANSQATFDMKVDYRNGQFIRLREVINSPADQ</sequence>
<dbReference type="Proteomes" id="UP000632774">
    <property type="component" value="Unassembled WGS sequence"/>
</dbReference>
<keyword evidence="3" id="KW-1185">Reference proteome</keyword>
<name>A0ABR9XGY4_9SPHI</name>
<gene>
    <name evidence="2" type="ORF">IRJ18_09155</name>
</gene>
<keyword evidence="1" id="KW-0732">Signal</keyword>
<evidence type="ECO:0008006" key="4">
    <source>
        <dbReference type="Google" id="ProtNLM"/>
    </source>
</evidence>
<organism evidence="2 3">
    <name type="scientific">Mucilaginibacter boryungensis</name>
    <dbReference type="NCBI Taxonomy" id="768480"/>
    <lineage>
        <taxon>Bacteria</taxon>
        <taxon>Pseudomonadati</taxon>
        <taxon>Bacteroidota</taxon>
        <taxon>Sphingobacteriia</taxon>
        <taxon>Sphingobacteriales</taxon>
        <taxon>Sphingobacteriaceae</taxon>
        <taxon>Mucilaginibacter</taxon>
    </lineage>
</organism>